<name>A0A0B2C2E5_9SPHN</name>
<accession>A0A0B2C2E5</accession>
<dbReference type="STRING" id="1572751.PK98_07610"/>
<dbReference type="AlphaFoldDB" id="A0A0B2C2E5"/>
<organism evidence="1 2">
    <name type="scientific">Croceibacterium mercuriale</name>
    <dbReference type="NCBI Taxonomy" id="1572751"/>
    <lineage>
        <taxon>Bacteria</taxon>
        <taxon>Pseudomonadati</taxon>
        <taxon>Pseudomonadota</taxon>
        <taxon>Alphaproteobacteria</taxon>
        <taxon>Sphingomonadales</taxon>
        <taxon>Erythrobacteraceae</taxon>
        <taxon>Croceibacterium</taxon>
    </lineage>
</organism>
<protein>
    <submittedName>
        <fullName evidence="1">Uncharacterized protein</fullName>
    </submittedName>
</protein>
<dbReference type="EMBL" id="JTDN01000001">
    <property type="protein sequence ID" value="KHL26315.1"/>
    <property type="molecule type" value="Genomic_DNA"/>
</dbReference>
<proteinExistence type="predicted"/>
<keyword evidence="2" id="KW-1185">Reference proteome</keyword>
<evidence type="ECO:0000313" key="1">
    <source>
        <dbReference type="EMBL" id="KHL26315.1"/>
    </source>
</evidence>
<comment type="caution">
    <text evidence="1">The sequence shown here is derived from an EMBL/GenBank/DDBJ whole genome shotgun (WGS) entry which is preliminary data.</text>
</comment>
<gene>
    <name evidence="1" type="ORF">PK98_07610</name>
</gene>
<dbReference type="Proteomes" id="UP000030988">
    <property type="component" value="Unassembled WGS sequence"/>
</dbReference>
<reference evidence="1 2" key="1">
    <citation type="submission" date="2014-11" db="EMBL/GenBank/DDBJ databases">
        <title>Draft genome sequence of Kirrobacter mercurialis.</title>
        <authorList>
            <person name="Coil D.A."/>
            <person name="Eisen J.A."/>
        </authorList>
    </citation>
    <scope>NUCLEOTIDE SEQUENCE [LARGE SCALE GENOMIC DNA]</scope>
    <source>
        <strain evidence="1 2">Coronado</strain>
    </source>
</reference>
<evidence type="ECO:0000313" key="2">
    <source>
        <dbReference type="Proteomes" id="UP000030988"/>
    </source>
</evidence>
<sequence length="151" mass="16080">MQMTGMLAAAALALGAIVVTPHLPLEHRTQVQHASGTVDAEYRGTVTLAARQIGTPAPGGRASTLRCEWTAGLAVEREARHAGGGLLSRTIDDADGLKLSRAGWCNAHRNDVAQHFAERSDELHRQLLAVAEADRDILVSQVERQLAMTAG</sequence>